<dbReference type="Proteomes" id="UP000693970">
    <property type="component" value="Unassembled WGS sequence"/>
</dbReference>
<protein>
    <submittedName>
        <fullName evidence="1">Uncharacterized protein</fullName>
    </submittedName>
</protein>
<reference evidence="1" key="2">
    <citation type="submission" date="2021-04" db="EMBL/GenBank/DDBJ databases">
        <authorList>
            <person name="Podell S."/>
        </authorList>
    </citation>
    <scope>NUCLEOTIDE SEQUENCE</scope>
    <source>
        <strain evidence="1">Hildebrandi</strain>
    </source>
</reference>
<accession>A0A9K3KZC8</accession>
<proteinExistence type="predicted"/>
<reference evidence="1" key="1">
    <citation type="journal article" date="2021" name="Sci. Rep.">
        <title>Diploid genomic architecture of Nitzschia inconspicua, an elite biomass production diatom.</title>
        <authorList>
            <person name="Oliver A."/>
            <person name="Podell S."/>
            <person name="Pinowska A."/>
            <person name="Traller J.C."/>
            <person name="Smith S.R."/>
            <person name="McClure R."/>
            <person name="Beliaev A."/>
            <person name="Bohutskyi P."/>
            <person name="Hill E.A."/>
            <person name="Rabines A."/>
            <person name="Zheng H."/>
            <person name="Allen L.Z."/>
            <person name="Kuo A."/>
            <person name="Grigoriev I.V."/>
            <person name="Allen A.E."/>
            <person name="Hazlebeck D."/>
            <person name="Allen E.E."/>
        </authorList>
    </citation>
    <scope>NUCLEOTIDE SEQUENCE</scope>
    <source>
        <strain evidence="1">Hildebrandi</strain>
    </source>
</reference>
<gene>
    <name evidence="1" type="ORF">IV203_008580</name>
</gene>
<evidence type="ECO:0000313" key="1">
    <source>
        <dbReference type="EMBL" id="KAG7352532.1"/>
    </source>
</evidence>
<sequence length="290" mass="33074">MAVVRRRLILGSGSNRRSLALPTRKNRSYNKKQKTRISNNNNTIVITTTKGVASGSFTTSPTRFFFADLRSETVVTPPPPPVKTVRFAVKPSSVIEHCYDKDFFQKHKSELWYPKSHRQEQQKQAQEIIATFKEEHAETVQQFAAMYKDIVANHRRTEDETGGTVSASDIELPLQMRGLEWGITPQLKVRRRRHIRHVLGCADMSLPESFQQVMRHSTSVNSSRAAVTIAQWYAKERMEETNDDSHMSVPTSDQPLQTCAVQASSQVVPRITGLPPRQTLPSKRMCLWQR</sequence>
<comment type="caution">
    <text evidence="1">The sequence shown here is derived from an EMBL/GenBank/DDBJ whole genome shotgun (WGS) entry which is preliminary data.</text>
</comment>
<dbReference type="EMBL" id="JAGRRH010000017">
    <property type="protein sequence ID" value="KAG7352532.1"/>
    <property type="molecule type" value="Genomic_DNA"/>
</dbReference>
<evidence type="ECO:0000313" key="2">
    <source>
        <dbReference type="Proteomes" id="UP000693970"/>
    </source>
</evidence>
<organism evidence="1 2">
    <name type="scientific">Nitzschia inconspicua</name>
    <dbReference type="NCBI Taxonomy" id="303405"/>
    <lineage>
        <taxon>Eukaryota</taxon>
        <taxon>Sar</taxon>
        <taxon>Stramenopiles</taxon>
        <taxon>Ochrophyta</taxon>
        <taxon>Bacillariophyta</taxon>
        <taxon>Bacillariophyceae</taxon>
        <taxon>Bacillariophycidae</taxon>
        <taxon>Bacillariales</taxon>
        <taxon>Bacillariaceae</taxon>
        <taxon>Nitzschia</taxon>
    </lineage>
</organism>
<name>A0A9K3KZC8_9STRA</name>
<dbReference type="AlphaFoldDB" id="A0A9K3KZC8"/>
<keyword evidence="2" id="KW-1185">Reference proteome</keyword>